<evidence type="ECO:0000313" key="18">
    <source>
        <dbReference type="Proteomes" id="UP000310685"/>
    </source>
</evidence>
<evidence type="ECO:0000313" key="19">
    <source>
        <dbReference type="Proteomes" id="UP000310708"/>
    </source>
</evidence>
<dbReference type="OrthoDB" id="273181at2759"/>
<dbReference type="PROSITE" id="PS50054">
    <property type="entry name" value="TYR_PHOSPHATASE_DUAL"/>
    <property type="match status" value="1"/>
</dbReference>
<dbReference type="Proteomes" id="UP000309601">
    <property type="component" value="Unassembled WGS sequence"/>
</dbReference>
<dbReference type="AlphaFoldDB" id="A0A4T0N2L1"/>
<dbReference type="GO" id="GO:0043409">
    <property type="term" value="P:negative regulation of MAPK cascade"/>
    <property type="evidence" value="ECO:0007669"/>
    <property type="project" value="TreeGrafter"/>
</dbReference>
<evidence type="ECO:0000313" key="17">
    <source>
        <dbReference type="Proteomes" id="UP000309601"/>
    </source>
</evidence>
<comment type="caution">
    <text evidence="10">The sequence shown here is derived from an EMBL/GenBank/DDBJ whole genome shotgun (WGS) entry which is preliminary data.</text>
</comment>
<comment type="similarity">
    <text evidence="1">Belongs to the protein-tyrosine phosphatase family. Non-receptor class dual specificity subfamily.</text>
</comment>
<feature type="region of interest" description="Disordered" evidence="5">
    <location>
        <begin position="222"/>
        <end position="249"/>
    </location>
</feature>
<evidence type="ECO:0000313" key="10">
    <source>
        <dbReference type="EMBL" id="TIC28173.1"/>
    </source>
</evidence>
<dbReference type="GO" id="GO:0005737">
    <property type="term" value="C:cytoplasm"/>
    <property type="evidence" value="ECO:0007669"/>
    <property type="project" value="TreeGrafter"/>
</dbReference>
<evidence type="ECO:0000256" key="4">
    <source>
        <dbReference type="ARBA" id="ARBA00022912"/>
    </source>
</evidence>
<dbReference type="SMART" id="SM00195">
    <property type="entry name" value="DSPc"/>
    <property type="match status" value="1"/>
</dbReference>
<evidence type="ECO:0000259" key="7">
    <source>
        <dbReference type="PROSITE" id="PS50056"/>
    </source>
</evidence>
<feature type="compositionally biased region" description="Polar residues" evidence="5">
    <location>
        <begin position="193"/>
        <end position="202"/>
    </location>
</feature>
<feature type="domain" description="Tyrosine-protein phosphatase" evidence="6">
    <location>
        <begin position="37"/>
        <end position="183"/>
    </location>
</feature>
<dbReference type="Pfam" id="PF00782">
    <property type="entry name" value="DSPc"/>
    <property type="match status" value="1"/>
</dbReference>
<evidence type="ECO:0000256" key="5">
    <source>
        <dbReference type="SAM" id="MobiDB-lite"/>
    </source>
</evidence>
<evidence type="ECO:0000313" key="12">
    <source>
        <dbReference type="EMBL" id="TIC62090.1"/>
    </source>
</evidence>
<keyword evidence="3" id="KW-0378">Hydrolase</keyword>
<dbReference type="EC" id="3.1.3.48" evidence="2"/>
<keyword evidence="4" id="KW-0904">Protein phosphatase</keyword>
<dbReference type="EMBL" id="SPRX01000079">
    <property type="protein sequence ID" value="TIC62090.1"/>
    <property type="molecule type" value="Genomic_DNA"/>
</dbReference>
<evidence type="ECO:0000313" key="8">
    <source>
        <dbReference type="EMBL" id="TIB82033.1"/>
    </source>
</evidence>
<organism evidence="10 15">
    <name type="scientific">Wallemia mellicola</name>
    <dbReference type="NCBI Taxonomy" id="1708541"/>
    <lineage>
        <taxon>Eukaryota</taxon>
        <taxon>Fungi</taxon>
        <taxon>Dikarya</taxon>
        <taxon>Basidiomycota</taxon>
        <taxon>Wallemiomycotina</taxon>
        <taxon>Wallemiomycetes</taxon>
        <taxon>Wallemiales</taxon>
        <taxon>Wallemiaceae</taxon>
        <taxon>Wallemia</taxon>
    </lineage>
</organism>
<evidence type="ECO:0000313" key="13">
    <source>
        <dbReference type="EMBL" id="TIC62337.1"/>
    </source>
</evidence>
<dbReference type="OMA" id="RYVHIPM"/>
<dbReference type="EMBL" id="SPRO01000044">
    <property type="protein sequence ID" value="TIC28173.1"/>
    <property type="molecule type" value="Genomic_DNA"/>
</dbReference>
<dbReference type="EMBL" id="SPRC01000003">
    <property type="protein sequence ID" value="TIB82033.1"/>
    <property type="molecule type" value="Genomic_DNA"/>
</dbReference>
<evidence type="ECO:0000256" key="3">
    <source>
        <dbReference type="ARBA" id="ARBA00022801"/>
    </source>
</evidence>
<dbReference type="InterPro" id="IPR000387">
    <property type="entry name" value="Tyr_Pase_dom"/>
</dbReference>
<feature type="compositionally biased region" description="Basic and acidic residues" evidence="5">
    <location>
        <begin position="317"/>
        <end position="328"/>
    </location>
</feature>
<dbReference type="PANTHER" id="PTHR10159">
    <property type="entry name" value="DUAL SPECIFICITY PROTEIN PHOSPHATASE"/>
    <property type="match status" value="1"/>
</dbReference>
<reference evidence="14 15" key="1">
    <citation type="submission" date="2019-03" db="EMBL/GenBank/DDBJ databases">
        <title>Sequencing 25 genomes of Wallemia mellicola.</title>
        <authorList>
            <person name="Gostincar C."/>
        </authorList>
    </citation>
    <scope>NUCLEOTIDE SEQUENCE [LARGE SCALE GENOMIC DNA]</scope>
    <source>
        <strain evidence="9 16">EXF-1262</strain>
        <strain evidence="13 17">EXF-1274</strain>
        <strain evidence="11 14">EXF-1277</strain>
        <strain evidence="8 18">EXF-6152</strain>
        <strain evidence="12 19">EXF-757</strain>
        <strain evidence="10 15">EXF-8738</strain>
    </source>
</reference>
<evidence type="ECO:0000313" key="11">
    <source>
        <dbReference type="EMBL" id="TIC60228.1"/>
    </source>
</evidence>
<feature type="compositionally biased region" description="Polar residues" evidence="5">
    <location>
        <begin position="330"/>
        <end position="346"/>
    </location>
</feature>
<dbReference type="PANTHER" id="PTHR10159:SF530">
    <property type="entry name" value="DUAL SPECIFICITY PROTEIN PHOSPHATASE DDB_G0271350-RELATED"/>
    <property type="match status" value="1"/>
</dbReference>
<dbReference type="PROSITE" id="PS50056">
    <property type="entry name" value="TYR_PHOSPHATASE_2"/>
    <property type="match status" value="1"/>
</dbReference>
<evidence type="ECO:0000259" key="6">
    <source>
        <dbReference type="PROSITE" id="PS50054"/>
    </source>
</evidence>
<name>A0A4T0N2L1_9BASI</name>
<evidence type="ECO:0000313" key="14">
    <source>
        <dbReference type="Proteomes" id="UP000305362"/>
    </source>
</evidence>
<dbReference type="GO" id="GO:0004725">
    <property type="term" value="F:protein tyrosine phosphatase activity"/>
    <property type="evidence" value="ECO:0007669"/>
    <property type="project" value="UniProtKB-EC"/>
</dbReference>
<evidence type="ECO:0000313" key="16">
    <source>
        <dbReference type="Proteomes" id="UP000307169"/>
    </source>
</evidence>
<feature type="region of interest" description="Disordered" evidence="5">
    <location>
        <begin position="317"/>
        <end position="346"/>
    </location>
</feature>
<dbReference type="Proteomes" id="UP000307169">
    <property type="component" value="Unassembled WGS sequence"/>
</dbReference>
<proteinExistence type="inferred from homology"/>
<dbReference type="InterPro" id="IPR020422">
    <property type="entry name" value="TYR_PHOSPHATASE_DUAL_dom"/>
</dbReference>
<dbReference type="Proteomes" id="UP000305647">
    <property type="component" value="Unassembled WGS sequence"/>
</dbReference>
<dbReference type="Proteomes" id="UP000310708">
    <property type="component" value="Unassembled WGS sequence"/>
</dbReference>
<evidence type="ECO:0000313" key="15">
    <source>
        <dbReference type="Proteomes" id="UP000305647"/>
    </source>
</evidence>
<evidence type="ECO:0000256" key="1">
    <source>
        <dbReference type="ARBA" id="ARBA00008601"/>
    </source>
</evidence>
<dbReference type="CDD" id="cd14498">
    <property type="entry name" value="DSP"/>
    <property type="match status" value="1"/>
</dbReference>
<dbReference type="Proteomes" id="UP000310685">
    <property type="component" value="Unassembled WGS sequence"/>
</dbReference>
<accession>A0A4T0N2L1</accession>
<dbReference type="EMBL" id="SPRV01000045">
    <property type="protein sequence ID" value="TIC60228.1"/>
    <property type="molecule type" value="Genomic_DNA"/>
</dbReference>
<evidence type="ECO:0000256" key="2">
    <source>
        <dbReference type="ARBA" id="ARBA00013064"/>
    </source>
</evidence>
<feature type="region of interest" description="Disordered" evidence="5">
    <location>
        <begin position="188"/>
        <end position="209"/>
    </location>
</feature>
<sequence length="346" mass="39210">MSKRLKPQLKKLETKNTNYKDHLIKSAPTISSVIEFDPTILISNSIIIGPEPSSASDVDKLRELGVKQILNTALECDDSLSLNNEFKYLKLNMIDNPSAINVQDFLNKGSDFIDDAKLHSRPIYVHCKAGKSRSVAIVIAHLIRANRWDINRAYDYVKQRRETASPNIGFIAELMLFQKDLEIFDYSDEHSNDSTNTPSGSPYANEPDNKLKASFDRLAGCRTPSSRPLSAGPGVLMTKKNKQQKQHGVEQRIDDEMQTRLHLQETLGNHSEVEKKDRSGRYIHPRRAPVDNRLQPLRRVSKAGLESATLDFLKEYDYESKTPTKETIEENPTTNDESTQIVNEQS</sequence>
<evidence type="ECO:0000313" key="9">
    <source>
        <dbReference type="EMBL" id="TIC04351.1"/>
    </source>
</evidence>
<protein>
    <recommendedName>
        <fullName evidence="2">protein-tyrosine-phosphatase</fullName>
        <ecNumber evidence="2">3.1.3.48</ecNumber>
    </recommendedName>
</protein>
<feature type="domain" description="Tyrosine specific protein phosphatases" evidence="7">
    <location>
        <begin position="103"/>
        <end position="161"/>
    </location>
</feature>
<dbReference type="EMBL" id="SPRH01000003">
    <property type="protein sequence ID" value="TIC04351.1"/>
    <property type="molecule type" value="Genomic_DNA"/>
</dbReference>
<dbReference type="InterPro" id="IPR029021">
    <property type="entry name" value="Prot-tyrosine_phosphatase-like"/>
</dbReference>
<dbReference type="SUPFAM" id="SSF52799">
    <property type="entry name" value="(Phosphotyrosine protein) phosphatases II"/>
    <property type="match status" value="1"/>
</dbReference>
<dbReference type="Proteomes" id="UP000305362">
    <property type="component" value="Unassembled WGS sequence"/>
</dbReference>
<dbReference type="InterPro" id="IPR000340">
    <property type="entry name" value="Dual-sp_phosphatase_cat-dom"/>
</dbReference>
<gene>
    <name evidence="12" type="ORF">E3Q01_04139</name>
    <name evidence="13" type="ORF">E3Q02_03548</name>
    <name evidence="11" type="ORF">E3Q03_03360</name>
    <name evidence="10" type="ORF">E3Q10_03338</name>
    <name evidence="9" type="ORF">E3Q17_00494</name>
    <name evidence="8" type="ORF">E3Q22_00504</name>
</gene>
<dbReference type="Gene3D" id="3.90.190.10">
    <property type="entry name" value="Protein tyrosine phosphatase superfamily"/>
    <property type="match status" value="1"/>
</dbReference>
<dbReference type="EMBL" id="SPRW01000048">
    <property type="protein sequence ID" value="TIC62337.1"/>
    <property type="molecule type" value="Genomic_DNA"/>
</dbReference>